<protein>
    <submittedName>
        <fullName evidence="1">Cytochrome C oxidase subunit II</fullName>
    </submittedName>
</protein>
<dbReference type="EMBL" id="JBHUME010000008">
    <property type="protein sequence ID" value="MFD2613330.1"/>
    <property type="molecule type" value="Genomic_DNA"/>
</dbReference>
<comment type="caution">
    <text evidence="1">The sequence shown here is derived from an EMBL/GenBank/DDBJ whole genome shotgun (WGS) entry which is preliminary data.</text>
</comment>
<reference evidence="2" key="1">
    <citation type="journal article" date="2019" name="Int. J. Syst. Evol. Microbiol.">
        <title>The Global Catalogue of Microorganisms (GCM) 10K type strain sequencing project: providing services to taxonomists for standard genome sequencing and annotation.</title>
        <authorList>
            <consortium name="The Broad Institute Genomics Platform"/>
            <consortium name="The Broad Institute Genome Sequencing Center for Infectious Disease"/>
            <person name="Wu L."/>
            <person name="Ma J."/>
        </authorList>
    </citation>
    <scope>NUCLEOTIDE SEQUENCE [LARGE SCALE GENOMIC DNA]</scope>
    <source>
        <strain evidence="2">KCTC 3950</strain>
    </source>
</reference>
<keyword evidence="2" id="KW-1185">Reference proteome</keyword>
<evidence type="ECO:0000313" key="2">
    <source>
        <dbReference type="Proteomes" id="UP001597541"/>
    </source>
</evidence>
<name>A0ABW5PEB6_9BACL</name>
<evidence type="ECO:0000313" key="1">
    <source>
        <dbReference type="EMBL" id="MFD2613330.1"/>
    </source>
</evidence>
<dbReference type="SUPFAM" id="SSF49503">
    <property type="entry name" value="Cupredoxins"/>
    <property type="match status" value="1"/>
</dbReference>
<sequence>MHKWILATILSVLVLFSIGLMTLGLPKSEEAESPEEAANTLKIVASNFEFDQKEYRVKAGDKKIVKLQNKRGKHGVEIQGLNVKLEGDKLEQEITFDKPGTYPLVCSVMCGEGHLEMKSVLIVE</sequence>
<dbReference type="RefSeq" id="WP_377603328.1">
    <property type="nucleotide sequence ID" value="NZ_JBHUME010000008.1"/>
</dbReference>
<dbReference type="Gene3D" id="2.60.40.420">
    <property type="entry name" value="Cupredoxins - blue copper proteins"/>
    <property type="match status" value="1"/>
</dbReference>
<proteinExistence type="predicted"/>
<dbReference type="InterPro" id="IPR008972">
    <property type="entry name" value="Cupredoxin"/>
</dbReference>
<gene>
    <name evidence="1" type="ORF">ACFSUF_12940</name>
</gene>
<organism evidence="1 2">
    <name type="scientific">Paenibacillus gansuensis</name>
    <dbReference type="NCBI Taxonomy" id="306542"/>
    <lineage>
        <taxon>Bacteria</taxon>
        <taxon>Bacillati</taxon>
        <taxon>Bacillota</taxon>
        <taxon>Bacilli</taxon>
        <taxon>Bacillales</taxon>
        <taxon>Paenibacillaceae</taxon>
        <taxon>Paenibacillus</taxon>
    </lineage>
</organism>
<dbReference type="Proteomes" id="UP001597541">
    <property type="component" value="Unassembled WGS sequence"/>
</dbReference>
<accession>A0ABW5PEB6</accession>